<keyword evidence="6" id="KW-1185">Reference proteome</keyword>
<dbReference type="InterPro" id="IPR036388">
    <property type="entry name" value="WH-like_DNA-bd_sf"/>
</dbReference>
<evidence type="ECO:0000259" key="4">
    <source>
        <dbReference type="PROSITE" id="PS51000"/>
    </source>
</evidence>
<reference evidence="6" key="1">
    <citation type="submission" date="2016-10" db="EMBL/GenBank/DDBJ databases">
        <authorList>
            <person name="Varghese N."/>
            <person name="Submissions S."/>
        </authorList>
    </citation>
    <scope>NUCLEOTIDE SEQUENCE [LARGE SCALE GENOMIC DNA]</scope>
    <source>
        <strain evidence="6">DSM 21772</strain>
    </source>
</reference>
<proteinExistence type="predicted"/>
<evidence type="ECO:0000313" key="6">
    <source>
        <dbReference type="Proteomes" id="UP000181956"/>
    </source>
</evidence>
<dbReference type="GO" id="GO:0003700">
    <property type="term" value="F:DNA-binding transcription factor activity"/>
    <property type="evidence" value="ECO:0007669"/>
    <property type="project" value="InterPro"/>
</dbReference>
<dbReference type="SMART" id="SM00420">
    <property type="entry name" value="HTH_DEOR"/>
    <property type="match status" value="1"/>
</dbReference>
<dbReference type="Proteomes" id="UP000181956">
    <property type="component" value="Chromosome I"/>
</dbReference>
<evidence type="ECO:0000256" key="1">
    <source>
        <dbReference type="ARBA" id="ARBA00023015"/>
    </source>
</evidence>
<dbReference type="SMART" id="SM01134">
    <property type="entry name" value="DeoRC"/>
    <property type="match status" value="1"/>
</dbReference>
<dbReference type="InterPro" id="IPR001034">
    <property type="entry name" value="DeoR_HTH"/>
</dbReference>
<dbReference type="PROSITE" id="PS51000">
    <property type="entry name" value="HTH_DEOR_2"/>
    <property type="match status" value="1"/>
</dbReference>
<dbReference type="Pfam" id="PF00455">
    <property type="entry name" value="DeoRC"/>
    <property type="match status" value="1"/>
</dbReference>
<keyword evidence="3" id="KW-0804">Transcription</keyword>
<dbReference type="InterPro" id="IPR037171">
    <property type="entry name" value="NagB/RpiA_transferase-like"/>
</dbReference>
<dbReference type="PRINTS" id="PR00037">
    <property type="entry name" value="HTHLACR"/>
</dbReference>
<dbReference type="InterPro" id="IPR036390">
    <property type="entry name" value="WH_DNA-bd_sf"/>
</dbReference>
<dbReference type="PANTHER" id="PTHR30363:SF44">
    <property type="entry name" value="AGA OPERON TRANSCRIPTIONAL REPRESSOR-RELATED"/>
    <property type="match status" value="1"/>
</dbReference>
<dbReference type="OrthoDB" id="7688673at2"/>
<dbReference type="RefSeq" id="WP_083362543.1">
    <property type="nucleotide sequence ID" value="NZ_LT629742.1"/>
</dbReference>
<evidence type="ECO:0000313" key="5">
    <source>
        <dbReference type="EMBL" id="SDR85789.1"/>
    </source>
</evidence>
<dbReference type="STRING" id="412690.SAMN04489834_0391"/>
<dbReference type="EMBL" id="LT629742">
    <property type="protein sequence ID" value="SDR85789.1"/>
    <property type="molecule type" value="Genomic_DNA"/>
</dbReference>
<dbReference type="InterPro" id="IPR018356">
    <property type="entry name" value="Tscrpt_reg_HTH_DeoR_CS"/>
</dbReference>
<dbReference type="Pfam" id="PF08220">
    <property type="entry name" value="HTH_DeoR"/>
    <property type="match status" value="1"/>
</dbReference>
<evidence type="ECO:0000256" key="2">
    <source>
        <dbReference type="ARBA" id="ARBA00023125"/>
    </source>
</evidence>
<dbReference type="AlphaFoldDB" id="A0A1H1MIJ2"/>
<protein>
    <submittedName>
        <fullName evidence="5">DNA-binding transcriptional regulator of sugar metabolism, DeoR/GlpR family</fullName>
    </submittedName>
</protein>
<feature type="domain" description="HTH deoR-type" evidence="4">
    <location>
        <begin position="9"/>
        <end position="64"/>
    </location>
</feature>
<keyword evidence="1" id="KW-0805">Transcription regulation</keyword>
<gene>
    <name evidence="5" type="ORF">SAMN04489834_0391</name>
</gene>
<accession>A0A1H1MIJ2</accession>
<evidence type="ECO:0000256" key="3">
    <source>
        <dbReference type="ARBA" id="ARBA00023163"/>
    </source>
</evidence>
<dbReference type="InterPro" id="IPR014036">
    <property type="entry name" value="DeoR-like_C"/>
</dbReference>
<dbReference type="SUPFAM" id="SSF46785">
    <property type="entry name" value="Winged helix' DNA-binding domain"/>
    <property type="match status" value="1"/>
</dbReference>
<name>A0A1H1MIJ2_9MICO</name>
<organism evidence="5 6">
    <name type="scientific">Microterricola viridarii</name>
    <dbReference type="NCBI Taxonomy" id="412690"/>
    <lineage>
        <taxon>Bacteria</taxon>
        <taxon>Bacillati</taxon>
        <taxon>Actinomycetota</taxon>
        <taxon>Actinomycetes</taxon>
        <taxon>Micrococcales</taxon>
        <taxon>Microbacteriaceae</taxon>
        <taxon>Microterricola</taxon>
    </lineage>
</organism>
<dbReference type="PROSITE" id="PS00894">
    <property type="entry name" value="HTH_DEOR_1"/>
    <property type="match status" value="1"/>
</dbReference>
<dbReference type="SUPFAM" id="SSF100950">
    <property type="entry name" value="NagB/RpiA/CoA transferase-like"/>
    <property type="match status" value="1"/>
</dbReference>
<dbReference type="GO" id="GO:0003677">
    <property type="term" value="F:DNA binding"/>
    <property type="evidence" value="ECO:0007669"/>
    <property type="project" value="UniProtKB-KW"/>
</dbReference>
<sequence length="253" mass="26692">MATSGTVGAEQRRLALVSRLQRDGALQIDEAAAELGVSTMTVRRDLDDLGAEGLLRRVRGGAVAITGPRPFSERRTVRSRAKQLIAEKALALIPRSGAIALDASTTAGTIGASIGERSGLTVATNSYENFRTMRGMPGVEPILIGGALEAATDSFVGLVACQAAASMLYQRFFTSASALDAALGTSEVSLPESQTKKAFAGVSRELILCIDSSKLGDRSIALCFTLADIAVMITELDPGDARLDEYRELVELR</sequence>
<dbReference type="Gene3D" id="1.10.10.10">
    <property type="entry name" value="Winged helix-like DNA-binding domain superfamily/Winged helix DNA-binding domain"/>
    <property type="match status" value="1"/>
</dbReference>
<dbReference type="PANTHER" id="PTHR30363">
    <property type="entry name" value="HTH-TYPE TRANSCRIPTIONAL REGULATOR SRLR-RELATED"/>
    <property type="match status" value="1"/>
</dbReference>
<keyword evidence="2 5" id="KW-0238">DNA-binding</keyword>
<dbReference type="InterPro" id="IPR050313">
    <property type="entry name" value="Carb_Metab_HTH_regulators"/>
</dbReference>